<evidence type="ECO:0000313" key="2">
    <source>
        <dbReference type="Proteomes" id="UP000317893"/>
    </source>
</evidence>
<protein>
    <submittedName>
        <fullName evidence="1">Uncharacterized protein</fullName>
    </submittedName>
</protein>
<dbReference type="RefSeq" id="WP_170185580.1">
    <property type="nucleotide sequence ID" value="NZ_BAAAPR010000002.1"/>
</dbReference>
<gene>
    <name evidence="1" type="ORF">FB458_1173</name>
</gene>
<dbReference type="EMBL" id="VFMN01000001">
    <property type="protein sequence ID" value="TQJ08091.1"/>
    <property type="molecule type" value="Genomic_DNA"/>
</dbReference>
<comment type="caution">
    <text evidence="1">The sequence shown here is derived from an EMBL/GenBank/DDBJ whole genome shotgun (WGS) entry which is preliminary data.</text>
</comment>
<proteinExistence type="predicted"/>
<evidence type="ECO:0000313" key="1">
    <source>
        <dbReference type="EMBL" id="TQJ08091.1"/>
    </source>
</evidence>
<organism evidence="1 2">
    <name type="scientific">Lapillicoccus jejuensis</name>
    <dbReference type="NCBI Taxonomy" id="402171"/>
    <lineage>
        <taxon>Bacteria</taxon>
        <taxon>Bacillati</taxon>
        <taxon>Actinomycetota</taxon>
        <taxon>Actinomycetes</taxon>
        <taxon>Micrococcales</taxon>
        <taxon>Intrasporangiaceae</taxon>
        <taxon>Lapillicoccus</taxon>
    </lineage>
</organism>
<dbReference type="Proteomes" id="UP000317893">
    <property type="component" value="Unassembled WGS sequence"/>
</dbReference>
<name>A0A542DYB6_9MICO</name>
<accession>A0A542DYB6</accession>
<dbReference type="AlphaFoldDB" id="A0A542DYB6"/>
<reference evidence="1 2" key="1">
    <citation type="submission" date="2019-06" db="EMBL/GenBank/DDBJ databases">
        <title>Sequencing the genomes of 1000 actinobacteria strains.</title>
        <authorList>
            <person name="Klenk H.-P."/>
        </authorList>
    </citation>
    <scope>NUCLEOTIDE SEQUENCE [LARGE SCALE GENOMIC DNA]</scope>
    <source>
        <strain evidence="1 2">DSM 18607</strain>
    </source>
</reference>
<sequence>MTDDLTTPSPQEQALAAGTLDTVDLDALTHLRRLWEAVDPVPTGLTERIRFAISLGDLEAEVARLQREGVPELVARGDARLDDAQRARTVTFTSDTVTTMVTITDTGGTAPAGTPSAGGAPGTVRVDGWSTPGAGLRVELRTGGASHETVADDHGRFVIDGVPHGLAQLVLRPAEGTDGPTVVTPALEI</sequence>
<keyword evidence="2" id="KW-1185">Reference proteome</keyword>